<accession>A0ABT2EPJ0</accession>
<organism evidence="1 2">
    <name type="scientific">Candidatus Fervidibacter sacchari</name>
    <dbReference type="NCBI Taxonomy" id="1448929"/>
    <lineage>
        <taxon>Bacteria</taxon>
        <taxon>Candidatus Fervidibacterota</taxon>
        <taxon>Candidatus Fervidibacter</taxon>
    </lineage>
</organism>
<proteinExistence type="predicted"/>
<protein>
    <submittedName>
        <fullName evidence="1">Uncharacterized protein</fullName>
    </submittedName>
</protein>
<evidence type="ECO:0000313" key="1">
    <source>
        <dbReference type="EMBL" id="MCS3919879.1"/>
    </source>
</evidence>
<evidence type="ECO:0000313" key="2">
    <source>
        <dbReference type="Proteomes" id="UP001204798"/>
    </source>
</evidence>
<dbReference type="RefSeq" id="WP_259096797.1">
    <property type="nucleotide sequence ID" value="NZ_CP130454.1"/>
</dbReference>
<dbReference type="EMBL" id="JANUCP010000004">
    <property type="protein sequence ID" value="MCS3919879.1"/>
    <property type="molecule type" value="Genomic_DNA"/>
</dbReference>
<keyword evidence="2" id="KW-1185">Reference proteome</keyword>
<comment type="caution">
    <text evidence="1">The sequence shown here is derived from an EMBL/GenBank/DDBJ whole genome shotgun (WGS) entry which is preliminary data.</text>
</comment>
<reference evidence="1 2" key="1">
    <citation type="submission" date="2022-08" db="EMBL/GenBank/DDBJ databases">
        <title>Bacterial and archaeal communities from various locations to study Microbial Dark Matter (Phase II).</title>
        <authorList>
            <person name="Stepanauskas R."/>
        </authorList>
    </citation>
    <scope>NUCLEOTIDE SEQUENCE [LARGE SCALE GENOMIC DNA]</scope>
    <source>
        <strain evidence="1 2">PD1</strain>
    </source>
</reference>
<sequence>MSIEAGSVLKLTEHVNDFSQWLMKNLVAPPVKGDGRLIAVRASPDAIIVISLPF</sequence>
<gene>
    <name evidence="1" type="ORF">M2350_002296</name>
</gene>
<name>A0ABT2EPJ0_9BACT</name>
<dbReference type="Proteomes" id="UP001204798">
    <property type="component" value="Unassembled WGS sequence"/>
</dbReference>